<evidence type="ECO:0000256" key="2">
    <source>
        <dbReference type="ARBA" id="ARBA00012438"/>
    </source>
</evidence>
<keyword evidence="8" id="KW-1133">Transmembrane helix</keyword>
<comment type="caution">
    <text evidence="11">The sequence shown here is derived from an EMBL/GenBank/DDBJ whole genome shotgun (WGS) entry which is preliminary data.</text>
</comment>
<dbReference type="AlphaFoldDB" id="A0A7C9BGZ9"/>
<evidence type="ECO:0000313" key="11">
    <source>
        <dbReference type="EMBL" id="MPR33477.1"/>
    </source>
</evidence>
<evidence type="ECO:0000313" key="12">
    <source>
        <dbReference type="Proteomes" id="UP000479293"/>
    </source>
</evidence>
<name>A0A7C9BGZ9_9BACT</name>
<keyword evidence="3" id="KW-0597">Phosphoprotein</keyword>
<dbReference type="PANTHER" id="PTHR41523">
    <property type="entry name" value="TWO-COMPONENT SYSTEM SENSOR PROTEIN"/>
    <property type="match status" value="1"/>
</dbReference>
<keyword evidence="8" id="KW-0472">Membrane</keyword>
<dbReference type="GO" id="GO:0005524">
    <property type="term" value="F:ATP binding"/>
    <property type="evidence" value="ECO:0007669"/>
    <property type="project" value="UniProtKB-KW"/>
</dbReference>
<dbReference type="RefSeq" id="WP_152758754.1">
    <property type="nucleotide sequence ID" value="NZ_WHLY01000002.1"/>
</dbReference>
<feature type="transmembrane region" description="Helical" evidence="8">
    <location>
        <begin position="351"/>
        <end position="373"/>
    </location>
</feature>
<dbReference type="GO" id="GO:0004673">
    <property type="term" value="F:protein histidine kinase activity"/>
    <property type="evidence" value="ECO:0007669"/>
    <property type="project" value="UniProtKB-EC"/>
</dbReference>
<evidence type="ECO:0000256" key="5">
    <source>
        <dbReference type="ARBA" id="ARBA00022741"/>
    </source>
</evidence>
<evidence type="ECO:0000256" key="1">
    <source>
        <dbReference type="ARBA" id="ARBA00000085"/>
    </source>
</evidence>
<keyword evidence="5" id="KW-0547">Nucleotide-binding</keyword>
<dbReference type="EMBL" id="WHLY01000002">
    <property type="protein sequence ID" value="MPR33477.1"/>
    <property type="molecule type" value="Genomic_DNA"/>
</dbReference>
<dbReference type="PANTHER" id="PTHR41523:SF8">
    <property type="entry name" value="ETHYLENE RESPONSE SENSOR PROTEIN"/>
    <property type="match status" value="1"/>
</dbReference>
<dbReference type="Gene3D" id="3.30.565.10">
    <property type="entry name" value="Histidine kinase-like ATPase, C-terminal domain"/>
    <property type="match status" value="1"/>
</dbReference>
<evidence type="ECO:0000256" key="7">
    <source>
        <dbReference type="ARBA" id="ARBA00022840"/>
    </source>
</evidence>
<dbReference type="SUPFAM" id="SSF48452">
    <property type="entry name" value="TPR-like"/>
    <property type="match status" value="1"/>
</dbReference>
<evidence type="ECO:0000256" key="3">
    <source>
        <dbReference type="ARBA" id="ARBA00022553"/>
    </source>
</evidence>
<dbReference type="Gene3D" id="1.25.40.10">
    <property type="entry name" value="Tetratricopeptide repeat domain"/>
    <property type="match status" value="1"/>
</dbReference>
<evidence type="ECO:0000256" key="4">
    <source>
        <dbReference type="ARBA" id="ARBA00022679"/>
    </source>
</evidence>
<feature type="chain" id="PRO_5028897431" description="histidine kinase" evidence="9">
    <location>
        <begin position="26"/>
        <end position="581"/>
    </location>
</feature>
<sequence>MRLSASLKFLLGIGLAVLVTKQSAAQEPDYLPLQPDKVEWADQVGRHAKVRKDSNLLAEYHYLYGKIYEASGNFLVAKRHYLQSLRIQEAQGNLFAIVRLYCRLSTAEKIQLHKAEALRHARLGLRIAEQNKNDELLKLAYGQMVTLYTDYNHIPKDKILTTDASEANSDSLLKYLNKYEPIARRIGKSADIMGLDTRLGWEMLKKSDRRAIAYLKEALDISIELGKPYEQVARLLNLSDAYLAFDQSEESYEILQRAKKKYNTLYPDSRVISLGIESTYARYYEAVGNWKAALEHTKKLHELEKRDYVADHEGAVTRLGIEFENEKKETQLASQRKELALKNENIQTQRWLLFAVSALLLLAVGGIAVYYRLFRQKARMSRQNAQLVQEQNHRVKNNLQVVSGLLQLQANRLSDESAIAALEDTQSRLKVMAALQKKLYENDRLTPIKAVDFIQELVDMALTSFGCSPIVPHYEIPETIELPLDYALPVGLIVNELTTNACKYAFADHADPELTVRMWMQEGTLHLLLADNGGGFKPPSPVRGGRQSLGMKIIDLQVKQLRGKSSFDTTEGTMFQMHFEV</sequence>
<gene>
    <name evidence="11" type="ORF">GBK04_08890</name>
</gene>
<evidence type="ECO:0000259" key="10">
    <source>
        <dbReference type="Pfam" id="PF07568"/>
    </source>
</evidence>
<dbReference type="InterPro" id="IPR011495">
    <property type="entry name" value="Sig_transdc_His_kin_sub2_dim/P"/>
</dbReference>
<comment type="catalytic activity">
    <reaction evidence="1">
        <text>ATP + protein L-histidine = ADP + protein N-phospho-L-histidine.</text>
        <dbReference type="EC" id="2.7.13.3"/>
    </reaction>
</comment>
<keyword evidence="7" id="KW-0067">ATP-binding</keyword>
<keyword evidence="9" id="KW-0732">Signal</keyword>
<dbReference type="InterPro" id="IPR036890">
    <property type="entry name" value="HATPase_C_sf"/>
</dbReference>
<keyword evidence="12" id="KW-1185">Reference proteome</keyword>
<dbReference type="Pfam" id="PF07568">
    <property type="entry name" value="HisKA_2"/>
    <property type="match status" value="1"/>
</dbReference>
<keyword evidence="6" id="KW-0418">Kinase</keyword>
<proteinExistence type="predicted"/>
<evidence type="ECO:0000256" key="8">
    <source>
        <dbReference type="SAM" id="Phobius"/>
    </source>
</evidence>
<evidence type="ECO:0000256" key="9">
    <source>
        <dbReference type="SAM" id="SignalP"/>
    </source>
</evidence>
<dbReference type="SUPFAM" id="SSF55874">
    <property type="entry name" value="ATPase domain of HSP90 chaperone/DNA topoisomerase II/histidine kinase"/>
    <property type="match status" value="1"/>
</dbReference>
<organism evidence="11 12">
    <name type="scientific">Salmonirosea aquatica</name>
    <dbReference type="NCBI Taxonomy" id="2654236"/>
    <lineage>
        <taxon>Bacteria</taxon>
        <taxon>Pseudomonadati</taxon>
        <taxon>Bacteroidota</taxon>
        <taxon>Cytophagia</taxon>
        <taxon>Cytophagales</taxon>
        <taxon>Spirosomataceae</taxon>
        <taxon>Salmonirosea</taxon>
    </lineage>
</organism>
<evidence type="ECO:0000256" key="6">
    <source>
        <dbReference type="ARBA" id="ARBA00022777"/>
    </source>
</evidence>
<dbReference type="EC" id="2.7.13.3" evidence="2"/>
<keyword evidence="4" id="KW-0808">Transferase</keyword>
<keyword evidence="8" id="KW-0812">Transmembrane</keyword>
<feature type="signal peptide" evidence="9">
    <location>
        <begin position="1"/>
        <end position="25"/>
    </location>
</feature>
<protein>
    <recommendedName>
        <fullName evidence="2">histidine kinase</fullName>
        <ecNumber evidence="2">2.7.13.3</ecNumber>
    </recommendedName>
</protein>
<accession>A0A7C9BGZ9</accession>
<reference evidence="11 12" key="1">
    <citation type="submission" date="2019-10" db="EMBL/GenBank/DDBJ databases">
        <title>Draft Genome Sequence of Cytophagaceae sp. SJW1-29.</title>
        <authorList>
            <person name="Choi A."/>
        </authorList>
    </citation>
    <scope>NUCLEOTIDE SEQUENCE [LARGE SCALE GENOMIC DNA]</scope>
    <source>
        <strain evidence="11 12">SJW1-29</strain>
    </source>
</reference>
<feature type="domain" description="Signal transduction histidine kinase subgroup 2 dimerisation and phosphoacceptor" evidence="10">
    <location>
        <begin position="390"/>
        <end position="463"/>
    </location>
</feature>
<dbReference type="Proteomes" id="UP000479293">
    <property type="component" value="Unassembled WGS sequence"/>
</dbReference>
<dbReference type="Gene3D" id="3.30.450.20">
    <property type="entry name" value="PAS domain"/>
    <property type="match status" value="1"/>
</dbReference>
<dbReference type="InterPro" id="IPR011990">
    <property type="entry name" value="TPR-like_helical_dom_sf"/>
</dbReference>